<dbReference type="SUPFAM" id="SSF53955">
    <property type="entry name" value="Lysozyme-like"/>
    <property type="match status" value="1"/>
</dbReference>
<evidence type="ECO:0000256" key="5">
    <source>
        <dbReference type="SAM" id="Phobius"/>
    </source>
</evidence>
<evidence type="ECO:0000256" key="4">
    <source>
        <dbReference type="ARBA" id="ARBA00022807"/>
    </source>
</evidence>
<evidence type="ECO:0000256" key="2">
    <source>
        <dbReference type="ARBA" id="ARBA00022670"/>
    </source>
</evidence>
<dbReference type="Gene3D" id="3.90.1720.10">
    <property type="entry name" value="endopeptidase domain like (from Nostoc punctiforme)"/>
    <property type="match status" value="1"/>
</dbReference>
<dbReference type="RefSeq" id="WP_082768164.1">
    <property type="nucleotide sequence ID" value="NZ_JAAXPG010000019.1"/>
</dbReference>
<organism evidence="7 8">
    <name type="scientific">Nocardiopsis alborubida</name>
    <dbReference type="NCBI Taxonomy" id="146802"/>
    <lineage>
        <taxon>Bacteria</taxon>
        <taxon>Bacillati</taxon>
        <taxon>Actinomycetota</taxon>
        <taxon>Actinomycetes</taxon>
        <taxon>Streptosporangiales</taxon>
        <taxon>Nocardiopsidaceae</taxon>
        <taxon>Nocardiopsis</taxon>
    </lineage>
</organism>
<dbReference type="Proteomes" id="UP000553209">
    <property type="component" value="Unassembled WGS sequence"/>
</dbReference>
<dbReference type="GO" id="GO:0008234">
    <property type="term" value="F:cysteine-type peptidase activity"/>
    <property type="evidence" value="ECO:0007669"/>
    <property type="project" value="UniProtKB-KW"/>
</dbReference>
<sequence length="392" mass="41855">MISLFTRRSSDRGAAGLWFGAAVAVTVALMTMFAMLVIPVITNTTQQIGSMMANGLVCGPDADAEQPDASGYAMNSIPENYLEIYMEVGEDRGIPWNILAGVGQVESHHGRWEGPGITEGHNDWGAAGPMQFGSLDGSAAGNSWGGEPVQPVDERPEQGYGVDGNDDGVVSVYDPADAIPAAADYLIAHGLKEDVRQAIYGYNHAWWYVDDVLEWAQQYAEGQYDTSGSIESAVACQFDAQGAPIGSAPDELTQAVVDWALAQRGKPYIWGGVGPNGFDCSGLMQKAYESIGVTIPRISQDQWGFGPEVSPGEEQPGDLVFFHVSRAGEPPGPGHVGMVIGDGLMVEAWCTNCGPIAVREYDDPNRADVMGFTRPLEHPDVQAQLEAQDSRG</sequence>
<dbReference type="SUPFAM" id="SSF54001">
    <property type="entry name" value="Cysteine proteinases"/>
    <property type="match status" value="1"/>
</dbReference>
<evidence type="ECO:0000259" key="6">
    <source>
        <dbReference type="PROSITE" id="PS51935"/>
    </source>
</evidence>
<keyword evidence="5" id="KW-1133">Transmembrane helix</keyword>
<evidence type="ECO:0000313" key="8">
    <source>
        <dbReference type="Proteomes" id="UP000553209"/>
    </source>
</evidence>
<keyword evidence="3 7" id="KW-0378">Hydrolase</keyword>
<evidence type="ECO:0000256" key="1">
    <source>
        <dbReference type="ARBA" id="ARBA00007074"/>
    </source>
</evidence>
<dbReference type="PANTHER" id="PTHR47359">
    <property type="entry name" value="PEPTIDOGLYCAN DL-ENDOPEPTIDASE CWLO"/>
    <property type="match status" value="1"/>
</dbReference>
<comment type="similarity">
    <text evidence="1">Belongs to the peptidase C40 family.</text>
</comment>
<dbReference type="Pfam" id="PF00877">
    <property type="entry name" value="NLPC_P60"/>
    <property type="match status" value="1"/>
</dbReference>
<proteinExistence type="inferred from homology"/>
<keyword evidence="5" id="KW-0812">Transmembrane</keyword>
<dbReference type="AlphaFoldDB" id="A0A7X6MES8"/>
<dbReference type="PROSITE" id="PS51935">
    <property type="entry name" value="NLPC_P60"/>
    <property type="match status" value="1"/>
</dbReference>
<accession>A0A7X6MES8</accession>
<comment type="caution">
    <text evidence="7">The sequence shown here is derived from an EMBL/GenBank/DDBJ whole genome shotgun (WGS) entry which is preliminary data.</text>
</comment>
<reference evidence="7 8" key="1">
    <citation type="submission" date="2020-04" db="EMBL/GenBank/DDBJ databases">
        <title>MicrobeNet Type strains.</title>
        <authorList>
            <person name="Nicholson A.C."/>
        </authorList>
    </citation>
    <scope>NUCLEOTIDE SEQUENCE [LARGE SCALE GENOMIC DNA]</scope>
    <source>
        <strain evidence="7 8">ATCC 23612</strain>
    </source>
</reference>
<feature type="transmembrane region" description="Helical" evidence="5">
    <location>
        <begin position="16"/>
        <end position="41"/>
    </location>
</feature>
<evidence type="ECO:0000313" key="7">
    <source>
        <dbReference type="EMBL" id="NKY99936.1"/>
    </source>
</evidence>
<keyword evidence="5" id="KW-0472">Membrane</keyword>
<dbReference type="Gene3D" id="1.10.530.10">
    <property type="match status" value="1"/>
</dbReference>
<dbReference type="PANTHER" id="PTHR47359:SF3">
    <property type="entry name" value="NLP_P60 DOMAIN-CONTAINING PROTEIN-RELATED"/>
    <property type="match status" value="1"/>
</dbReference>
<gene>
    <name evidence="7" type="ORF">HGB44_20015</name>
</gene>
<dbReference type="InterPro" id="IPR051794">
    <property type="entry name" value="PG_Endopeptidase_C40"/>
</dbReference>
<dbReference type="InterPro" id="IPR023346">
    <property type="entry name" value="Lysozyme-like_dom_sf"/>
</dbReference>
<dbReference type="InterPro" id="IPR000064">
    <property type="entry name" value="NLP_P60_dom"/>
</dbReference>
<dbReference type="EMBL" id="JAAXPG010000019">
    <property type="protein sequence ID" value="NKY99936.1"/>
    <property type="molecule type" value="Genomic_DNA"/>
</dbReference>
<dbReference type="InterPro" id="IPR038765">
    <property type="entry name" value="Papain-like_cys_pep_sf"/>
</dbReference>
<feature type="domain" description="NlpC/P60" evidence="6">
    <location>
        <begin position="250"/>
        <end position="377"/>
    </location>
</feature>
<name>A0A7X6MES8_9ACTN</name>
<protein>
    <submittedName>
        <fullName evidence="7">Hydrolase</fullName>
    </submittedName>
</protein>
<dbReference type="GO" id="GO:0006508">
    <property type="term" value="P:proteolysis"/>
    <property type="evidence" value="ECO:0007669"/>
    <property type="project" value="UniProtKB-KW"/>
</dbReference>
<evidence type="ECO:0000256" key="3">
    <source>
        <dbReference type="ARBA" id="ARBA00022801"/>
    </source>
</evidence>
<keyword evidence="2" id="KW-0645">Protease</keyword>
<keyword evidence="8" id="KW-1185">Reference proteome</keyword>
<keyword evidence="4" id="KW-0788">Thiol protease</keyword>